<dbReference type="CDD" id="cd17922">
    <property type="entry name" value="DEXHc_LHR-like"/>
    <property type="match status" value="1"/>
</dbReference>
<dbReference type="InterPro" id="IPR003593">
    <property type="entry name" value="AAA+_ATPase"/>
</dbReference>
<dbReference type="Pfam" id="PF00270">
    <property type="entry name" value="DEAD"/>
    <property type="match status" value="1"/>
</dbReference>
<dbReference type="SUPFAM" id="SSF52540">
    <property type="entry name" value="P-loop containing nucleoside triphosphate hydrolases"/>
    <property type="match status" value="1"/>
</dbReference>
<dbReference type="GO" id="GO:0005524">
    <property type="term" value="F:ATP binding"/>
    <property type="evidence" value="ECO:0007669"/>
    <property type="project" value="UniProtKB-KW"/>
</dbReference>
<dbReference type="GO" id="GO:0016887">
    <property type="term" value="F:ATP hydrolysis activity"/>
    <property type="evidence" value="ECO:0007669"/>
    <property type="project" value="TreeGrafter"/>
</dbReference>
<dbReference type="PANTHER" id="PTHR47962:SF5">
    <property type="entry name" value="ATP-DEPENDENT HELICASE LHR-RELATED"/>
    <property type="match status" value="1"/>
</dbReference>
<evidence type="ECO:0000313" key="11">
    <source>
        <dbReference type="EMBL" id="PZR18393.1"/>
    </source>
</evidence>
<sequence>MNAEIHEALRPCHPVVRAWFHEVLGEPTEPQIRGWPLIREGRDVLIAAPTGSGKTLTAFLACLDELFRAAADGTLNDETQVVYVSPLKALGNDVQKNLLLPLEQLRERAKVAGIELPEIRVAVRSGDTPARDRASMVKKPPHILITTPESLYLYLTAAKSRDTLKSVRTVVVDEIHALARDKRGSHFALSLERLKSLGGRAPQLIGLSATTRPLERLAHYLTGAPREGRPPCEVVQIGHVRAWELWLEVPEEELSAVATNEMWGQLYDRVVELTKTNRTMLIFANTRRLAERMAHDVGERIGHDKVTAHHGSMARELRLAAEERLKSGSLKVMVATASLELGLDIGSIDLVVQLGSPRSIAVMLQRLGRSGHHKSAVSRGVVFAMTRDELVECSAMLWAIHEKNLDAVRMPEKPLDVLAQQVVAEVAAREWKEDELFDVLRRAMPYEALTRAEFDKVLSLVSEGVTTNRGRSRVHVHRDRVNGVLRARAGARLMALQNGGAIPDLFSYAVVSEPEGKQVGTLDEDYAVESMAGDVFVLGSTSWRIRGIVGGEVRVENAHGQPPSVPFWNGEAPARTDELSVQVARFREEVLRREDAHAWLVNELKLPLHAAELIVRYVKAGQAALTAVPTQKTVVAERFFDEAGGMQLVIHAPFGARINRAWGHSLRKSFCRTFDFELQAAANDDGILLSLSEQHSFPLMDIFDFVHPKSAERVLTQAVLQAPMFGTRFRWAAGRSLSLSRLQNGKKVPPPIQRARAEDLIAAVFPEQVGCQDNHGGAELEPPDHPLVNETMKDCLRDLMDVDGLIDVLAKMKSGEIKKVAVDLPEPSVFAHAMLSAGPYTYLDDAPLEERRARAVQVRRGLPPSDAVAFGALDQSAIEQVVRETAPELRDAEEFHDALLQLGLWPLAPSPFLRGLEEQQRAGTWGGFAFAAERVPLVQALFPDAQLPLAALPGDLPMDREHACRQLVRGWMDVLGPTTNAELQKLLPLSQYDVEAALMKLESVGQVLRGRFRPSAAIDAVEWCDRRLLQRIHRLTVGRLRREIEPLTQQDFMRFLFRWHHVDQESRLRGSGGLSKITSLLQGWEAPAAAWELELFPTRMKNYVGDWLESACFSGEVAWGRLTLKEPKPLPGPHRGVAVTEEPSTKRSIQGRAASLTFLRRADIDWLLQAARPDAVLSDGPRPWPTDLSVAAADVLKVLERRGASFFNELQSGARRLPTEIEDALWELLSRGLITADAVQNLRVLQSPKLRKRQRAMQRGGPGRWFILQHHEPLDAVQVTEKLAWQFLQRYGVVFRDLVAREPLAPAWRDLVQLYRRFEARGEVRGGRFVHGFSGEQFALPEALDLARAVRRSEPTGEALRIAAVDPLNLTGVVTPGPRVPAMLGKWVLYVDGIPKTASDAEQAVTN</sequence>
<evidence type="ECO:0000259" key="10">
    <source>
        <dbReference type="PROSITE" id="PS51194"/>
    </source>
</evidence>
<dbReference type="PROSITE" id="PS51194">
    <property type="entry name" value="HELICASE_CTER"/>
    <property type="match status" value="1"/>
</dbReference>
<dbReference type="Gene3D" id="3.40.50.300">
    <property type="entry name" value="P-loop containing nucleotide triphosphate hydrolases"/>
    <property type="match status" value="2"/>
</dbReference>
<dbReference type="GO" id="GO:0004386">
    <property type="term" value="F:helicase activity"/>
    <property type="evidence" value="ECO:0007669"/>
    <property type="project" value="UniProtKB-KW"/>
</dbReference>
<accession>A0A2W5TYV4</accession>
<dbReference type="InterPro" id="IPR001650">
    <property type="entry name" value="Helicase_C-like"/>
</dbReference>
<organism evidence="11 12">
    <name type="scientific">Archangium gephyra</name>
    <dbReference type="NCBI Taxonomy" id="48"/>
    <lineage>
        <taxon>Bacteria</taxon>
        <taxon>Pseudomonadati</taxon>
        <taxon>Myxococcota</taxon>
        <taxon>Myxococcia</taxon>
        <taxon>Myxococcales</taxon>
        <taxon>Cystobacterineae</taxon>
        <taxon>Archangiaceae</taxon>
        <taxon>Archangium</taxon>
    </lineage>
</organism>
<gene>
    <name evidence="11" type="ORF">DI536_00485</name>
</gene>
<dbReference type="SMART" id="SM00382">
    <property type="entry name" value="AAA"/>
    <property type="match status" value="1"/>
</dbReference>
<keyword evidence="7" id="KW-0234">DNA repair</keyword>
<dbReference type="Proteomes" id="UP000249061">
    <property type="component" value="Unassembled WGS sequence"/>
</dbReference>
<proteinExistence type="predicted"/>
<dbReference type="InterPro" id="IPR014001">
    <property type="entry name" value="Helicase_ATP-bd"/>
</dbReference>
<evidence type="ECO:0000313" key="12">
    <source>
        <dbReference type="Proteomes" id="UP000249061"/>
    </source>
</evidence>
<dbReference type="InterPro" id="IPR013701">
    <property type="entry name" value="Lhr-like_DEAD/DEAH_assoc"/>
</dbReference>
<dbReference type="Pfam" id="PF19306">
    <property type="entry name" value="WHD_Lhr"/>
    <property type="match status" value="1"/>
</dbReference>
<protein>
    <submittedName>
        <fullName evidence="11">DEAD/DEAH box helicase</fullName>
    </submittedName>
</protein>
<dbReference type="PANTHER" id="PTHR47962">
    <property type="entry name" value="ATP-DEPENDENT HELICASE LHR-RELATED-RELATED"/>
    <property type="match status" value="1"/>
</dbReference>
<dbReference type="InterPro" id="IPR011545">
    <property type="entry name" value="DEAD/DEAH_box_helicase_dom"/>
</dbReference>
<dbReference type="GO" id="GO:0003677">
    <property type="term" value="F:DNA binding"/>
    <property type="evidence" value="ECO:0007669"/>
    <property type="project" value="UniProtKB-KW"/>
</dbReference>
<evidence type="ECO:0000256" key="3">
    <source>
        <dbReference type="ARBA" id="ARBA00022801"/>
    </source>
</evidence>
<evidence type="ECO:0000256" key="1">
    <source>
        <dbReference type="ARBA" id="ARBA00022741"/>
    </source>
</evidence>
<evidence type="ECO:0000256" key="5">
    <source>
        <dbReference type="ARBA" id="ARBA00022840"/>
    </source>
</evidence>
<keyword evidence="6" id="KW-0238">DNA-binding</keyword>
<evidence type="ECO:0000256" key="4">
    <source>
        <dbReference type="ARBA" id="ARBA00022806"/>
    </source>
</evidence>
<dbReference type="GO" id="GO:0006281">
    <property type="term" value="P:DNA repair"/>
    <property type="evidence" value="ECO:0007669"/>
    <property type="project" value="UniProtKB-KW"/>
</dbReference>
<evidence type="ECO:0000256" key="8">
    <source>
        <dbReference type="ARBA" id="ARBA00023235"/>
    </source>
</evidence>
<dbReference type="Pfam" id="PF23235">
    <property type="entry name" value="WHD_3rd_Lhr"/>
    <property type="match status" value="1"/>
</dbReference>
<feature type="domain" description="Helicase C-terminal" evidence="10">
    <location>
        <begin position="265"/>
        <end position="416"/>
    </location>
</feature>
<dbReference type="InterPro" id="IPR055368">
    <property type="entry name" value="WH3_Lhr"/>
</dbReference>
<evidence type="ECO:0000259" key="9">
    <source>
        <dbReference type="PROSITE" id="PS51192"/>
    </source>
</evidence>
<evidence type="ECO:0000256" key="6">
    <source>
        <dbReference type="ARBA" id="ARBA00023125"/>
    </source>
</evidence>
<keyword evidence="8" id="KW-0413">Isomerase</keyword>
<dbReference type="InterPro" id="IPR027417">
    <property type="entry name" value="P-loop_NTPase"/>
</dbReference>
<dbReference type="Pfam" id="PF23234">
    <property type="entry name" value="WHD_4th_Lhr"/>
    <property type="match status" value="1"/>
</dbReference>
<feature type="domain" description="Helicase ATP-binding" evidence="9">
    <location>
        <begin position="35"/>
        <end position="229"/>
    </location>
</feature>
<keyword evidence="5" id="KW-0067">ATP-binding</keyword>
<dbReference type="Pfam" id="PF08494">
    <property type="entry name" value="DEAD_assoc"/>
    <property type="match status" value="1"/>
</dbReference>
<keyword evidence="2" id="KW-0227">DNA damage</keyword>
<keyword evidence="4 11" id="KW-0347">Helicase</keyword>
<dbReference type="InterPro" id="IPR052511">
    <property type="entry name" value="ATP-dep_Helicase"/>
</dbReference>
<dbReference type="InterPro" id="IPR045628">
    <property type="entry name" value="Lhr_WH_dom"/>
</dbReference>
<dbReference type="PROSITE" id="PS51192">
    <property type="entry name" value="HELICASE_ATP_BIND_1"/>
    <property type="match status" value="1"/>
</dbReference>
<keyword evidence="1" id="KW-0547">Nucleotide-binding</keyword>
<name>A0A2W5TYV4_9BACT</name>
<evidence type="ECO:0000256" key="7">
    <source>
        <dbReference type="ARBA" id="ARBA00023204"/>
    </source>
</evidence>
<dbReference type="Pfam" id="PF00271">
    <property type="entry name" value="Helicase_C"/>
    <property type="match status" value="1"/>
</dbReference>
<dbReference type="InterPro" id="IPR055367">
    <property type="entry name" value="WH4_Lhr"/>
</dbReference>
<dbReference type="SMART" id="SM00487">
    <property type="entry name" value="DEXDc"/>
    <property type="match status" value="1"/>
</dbReference>
<keyword evidence="3" id="KW-0378">Hydrolase</keyword>
<comment type="caution">
    <text evidence="11">The sequence shown here is derived from an EMBL/GenBank/DDBJ whole genome shotgun (WGS) entry which is preliminary data.</text>
</comment>
<reference evidence="11 12" key="1">
    <citation type="submission" date="2017-08" db="EMBL/GenBank/DDBJ databases">
        <title>Infants hospitalized years apart are colonized by the same room-sourced microbial strains.</title>
        <authorList>
            <person name="Brooks B."/>
            <person name="Olm M.R."/>
            <person name="Firek B.A."/>
            <person name="Baker R."/>
            <person name="Thomas B.C."/>
            <person name="Morowitz M.J."/>
            <person name="Banfield J.F."/>
        </authorList>
    </citation>
    <scope>NUCLEOTIDE SEQUENCE [LARGE SCALE GENOMIC DNA]</scope>
    <source>
        <strain evidence="11">S2_003_000_R2_14</strain>
    </source>
</reference>
<dbReference type="EMBL" id="QFQP01000001">
    <property type="protein sequence ID" value="PZR18393.1"/>
    <property type="molecule type" value="Genomic_DNA"/>
</dbReference>
<dbReference type="SMART" id="SM00490">
    <property type="entry name" value="HELICc"/>
    <property type="match status" value="1"/>
</dbReference>
<evidence type="ECO:0000256" key="2">
    <source>
        <dbReference type="ARBA" id="ARBA00022763"/>
    </source>
</evidence>